<protein>
    <submittedName>
        <fullName evidence="1">Uncharacterized protein</fullName>
    </submittedName>
</protein>
<keyword evidence="2" id="KW-1185">Reference proteome</keyword>
<gene>
    <name evidence="1" type="ORF">BpHYR1_026945</name>
</gene>
<organism evidence="1 2">
    <name type="scientific">Brachionus plicatilis</name>
    <name type="common">Marine rotifer</name>
    <name type="synonym">Brachionus muelleri</name>
    <dbReference type="NCBI Taxonomy" id="10195"/>
    <lineage>
        <taxon>Eukaryota</taxon>
        <taxon>Metazoa</taxon>
        <taxon>Spiralia</taxon>
        <taxon>Gnathifera</taxon>
        <taxon>Rotifera</taxon>
        <taxon>Eurotatoria</taxon>
        <taxon>Monogononta</taxon>
        <taxon>Pseudotrocha</taxon>
        <taxon>Ploima</taxon>
        <taxon>Brachionidae</taxon>
        <taxon>Brachionus</taxon>
    </lineage>
</organism>
<sequence>MKYFDRSLNFCLDKKYVLTRQTCAIILRIGSLLPVFIDFPKKNSKNISNKFRMWLSMKSFEKVPNEEAKYFKIIVII</sequence>
<dbReference type="AlphaFoldDB" id="A0A3M7P9C4"/>
<reference evidence="1 2" key="1">
    <citation type="journal article" date="2018" name="Sci. Rep.">
        <title>Genomic signatures of local adaptation to the degree of environmental predictability in rotifers.</title>
        <authorList>
            <person name="Franch-Gras L."/>
            <person name="Hahn C."/>
            <person name="Garcia-Roger E.M."/>
            <person name="Carmona M.J."/>
            <person name="Serra M."/>
            <person name="Gomez A."/>
        </authorList>
    </citation>
    <scope>NUCLEOTIDE SEQUENCE [LARGE SCALE GENOMIC DNA]</scope>
    <source>
        <strain evidence="1">HYR1</strain>
    </source>
</reference>
<dbReference type="Proteomes" id="UP000276133">
    <property type="component" value="Unassembled WGS sequence"/>
</dbReference>
<proteinExistence type="predicted"/>
<evidence type="ECO:0000313" key="2">
    <source>
        <dbReference type="Proteomes" id="UP000276133"/>
    </source>
</evidence>
<dbReference type="EMBL" id="REGN01012351">
    <property type="protein sequence ID" value="RMZ95696.1"/>
    <property type="molecule type" value="Genomic_DNA"/>
</dbReference>
<name>A0A3M7P9C4_BRAPC</name>
<comment type="caution">
    <text evidence="1">The sequence shown here is derived from an EMBL/GenBank/DDBJ whole genome shotgun (WGS) entry which is preliminary data.</text>
</comment>
<evidence type="ECO:0000313" key="1">
    <source>
        <dbReference type="EMBL" id="RMZ95696.1"/>
    </source>
</evidence>
<accession>A0A3M7P9C4</accession>